<comment type="function">
    <text evidence="2 11">Catalyzes the insertion of molybdate into adenylated molybdopterin with the concomitant release of AMP.</text>
</comment>
<dbReference type="SMART" id="SM00852">
    <property type="entry name" value="MoCF_biosynth"/>
    <property type="match status" value="1"/>
</dbReference>
<keyword evidence="5 11" id="KW-0500">Molybdenum</keyword>
<keyword evidence="7 11" id="KW-0479">Metal-binding</keyword>
<dbReference type="EMBL" id="CP000482">
    <property type="protein sequence ID" value="ABK98086.1"/>
    <property type="molecule type" value="Genomic_DNA"/>
</dbReference>
<reference evidence="13 14" key="1">
    <citation type="submission" date="2006-10" db="EMBL/GenBank/DDBJ databases">
        <title>Complete sequence of chromosome of Pelobacter propionicus DSM 2379.</title>
        <authorList>
            <consortium name="US DOE Joint Genome Institute"/>
            <person name="Copeland A."/>
            <person name="Lucas S."/>
            <person name="Lapidus A."/>
            <person name="Barry K."/>
            <person name="Detter J.C."/>
            <person name="Glavina del Rio T."/>
            <person name="Hammon N."/>
            <person name="Israni S."/>
            <person name="Dalin E."/>
            <person name="Tice H."/>
            <person name="Pitluck S."/>
            <person name="Saunders E."/>
            <person name="Brettin T."/>
            <person name="Bruce D."/>
            <person name="Han C."/>
            <person name="Tapia R."/>
            <person name="Schmutz J."/>
            <person name="Larimer F."/>
            <person name="Land M."/>
            <person name="Hauser L."/>
            <person name="Kyrpides N."/>
            <person name="Kim E."/>
            <person name="Lovley D."/>
            <person name="Richardson P."/>
        </authorList>
    </citation>
    <scope>NUCLEOTIDE SEQUENCE [LARGE SCALE GENOMIC DNA]</scope>
    <source>
        <strain evidence="14">DSM 2379 / NBRC 103807 / OttBd1</strain>
    </source>
</reference>
<dbReference type="Gene3D" id="3.90.105.10">
    <property type="entry name" value="Molybdopterin biosynthesis moea protein, domain 2"/>
    <property type="match status" value="1"/>
</dbReference>
<dbReference type="Pfam" id="PF03454">
    <property type="entry name" value="MoeA_C"/>
    <property type="match status" value="1"/>
</dbReference>
<dbReference type="PANTHER" id="PTHR10192:SF5">
    <property type="entry name" value="GEPHYRIN"/>
    <property type="match status" value="1"/>
</dbReference>
<evidence type="ECO:0000259" key="12">
    <source>
        <dbReference type="SMART" id="SM00852"/>
    </source>
</evidence>
<dbReference type="STRING" id="338966.Ppro_0454"/>
<dbReference type="RefSeq" id="WP_011734400.1">
    <property type="nucleotide sequence ID" value="NC_008609.1"/>
</dbReference>
<evidence type="ECO:0000256" key="8">
    <source>
        <dbReference type="ARBA" id="ARBA00022842"/>
    </source>
</evidence>
<dbReference type="UniPathway" id="UPA00344"/>
<evidence type="ECO:0000256" key="7">
    <source>
        <dbReference type="ARBA" id="ARBA00022723"/>
    </source>
</evidence>
<dbReference type="Pfam" id="PF03453">
    <property type="entry name" value="MoeA_N"/>
    <property type="match status" value="1"/>
</dbReference>
<gene>
    <name evidence="13" type="ordered locus">Ppro_0454</name>
</gene>
<dbReference type="InterPro" id="IPR036425">
    <property type="entry name" value="MoaB/Mog-like_dom_sf"/>
</dbReference>
<organism evidence="13 14">
    <name type="scientific">Pelobacter propionicus (strain DSM 2379 / NBRC 103807 / OttBd1)</name>
    <dbReference type="NCBI Taxonomy" id="338966"/>
    <lineage>
        <taxon>Bacteria</taxon>
        <taxon>Pseudomonadati</taxon>
        <taxon>Thermodesulfobacteriota</taxon>
        <taxon>Desulfuromonadia</taxon>
        <taxon>Desulfuromonadales</taxon>
        <taxon>Desulfuromonadaceae</taxon>
        <taxon>Pelobacter</taxon>
    </lineage>
</organism>
<evidence type="ECO:0000256" key="10">
    <source>
        <dbReference type="ARBA" id="ARBA00047317"/>
    </source>
</evidence>
<protein>
    <recommendedName>
        <fullName evidence="11">Molybdopterin molybdenumtransferase</fullName>
        <ecNumber evidence="11">2.10.1.1</ecNumber>
    </recommendedName>
</protein>
<dbReference type="CDD" id="cd00887">
    <property type="entry name" value="MoeA"/>
    <property type="match status" value="1"/>
</dbReference>
<dbReference type="InterPro" id="IPR005111">
    <property type="entry name" value="MoeA_C_domain_IV"/>
</dbReference>
<sequence length="404" mass="42989">MLSFEEARRTILAHVRPLGTERVPLLDALGRVLAEDAVAPWDMPLWDNAAMDGYAVRAEDCGTIPRSLRVSGFLPAGGGTAGERLEPGCAIRIMTGAPLPDGCDAVMPLEETDNGKRYVTLLRPVKKGQHIRFRGGVVREGGVFAAAGTPVGAPLIGMLASFGMTMAPVWRRPVVALLSSGDELIEPGRTPGPGQIVNSNALALAAAVREAGGIPRMIGIARDNRVSHHTLLAEGLGADMLVTSAGVSAGDRDFVRDVLEELGARQLFWKVAMRPGGPSAFALHGSTPAFCLPGNPLATLITFEEFVRPALLRMQGLRSVLRPLFRAVLRDEFRKKPGILQIVPVHLERDEGRWYASLTTRQGTVIGGDASGAEALAVLPAESGSCDAGDQVEVHLWGNRSDLI</sequence>
<comment type="pathway">
    <text evidence="3 11">Cofactor biosynthesis; molybdopterin biosynthesis.</text>
</comment>
<evidence type="ECO:0000256" key="9">
    <source>
        <dbReference type="ARBA" id="ARBA00023150"/>
    </source>
</evidence>
<evidence type="ECO:0000256" key="6">
    <source>
        <dbReference type="ARBA" id="ARBA00022679"/>
    </source>
</evidence>
<keyword evidence="6 11" id="KW-0808">Transferase</keyword>
<dbReference type="Proteomes" id="UP000006732">
    <property type="component" value="Chromosome"/>
</dbReference>
<keyword evidence="14" id="KW-1185">Reference proteome</keyword>
<evidence type="ECO:0000256" key="5">
    <source>
        <dbReference type="ARBA" id="ARBA00022505"/>
    </source>
</evidence>
<dbReference type="SUPFAM" id="SSF53218">
    <property type="entry name" value="Molybdenum cofactor biosynthesis proteins"/>
    <property type="match status" value="1"/>
</dbReference>
<evidence type="ECO:0000256" key="11">
    <source>
        <dbReference type="RuleBase" id="RU365090"/>
    </source>
</evidence>
<dbReference type="GO" id="GO:0005829">
    <property type="term" value="C:cytosol"/>
    <property type="evidence" value="ECO:0007669"/>
    <property type="project" value="TreeGrafter"/>
</dbReference>
<dbReference type="AlphaFoldDB" id="A1AL66"/>
<dbReference type="eggNOG" id="COG0303">
    <property type="taxonomic scope" value="Bacteria"/>
</dbReference>
<dbReference type="FunFam" id="3.40.980.10:FF:000004">
    <property type="entry name" value="Molybdopterin molybdenumtransferase"/>
    <property type="match status" value="1"/>
</dbReference>
<dbReference type="NCBIfam" id="NF045515">
    <property type="entry name" value="Glp_gephyrin"/>
    <property type="match status" value="1"/>
</dbReference>
<dbReference type="InterPro" id="IPR036688">
    <property type="entry name" value="MoeA_C_domain_IV_sf"/>
</dbReference>
<dbReference type="InterPro" id="IPR005110">
    <property type="entry name" value="MoeA_linker/N"/>
</dbReference>
<dbReference type="Gene3D" id="2.170.190.11">
    <property type="entry name" value="Molybdopterin biosynthesis moea protein, domain 3"/>
    <property type="match status" value="1"/>
</dbReference>
<keyword evidence="9 11" id="KW-0501">Molybdenum cofactor biosynthesis</keyword>
<dbReference type="Gene3D" id="2.40.340.10">
    <property type="entry name" value="MoeA, C-terminal, domain IV"/>
    <property type="match status" value="1"/>
</dbReference>
<dbReference type="NCBIfam" id="TIGR00177">
    <property type="entry name" value="molyb_syn"/>
    <property type="match status" value="1"/>
</dbReference>
<proteinExistence type="inferred from homology"/>
<evidence type="ECO:0000313" key="13">
    <source>
        <dbReference type="EMBL" id="ABK98086.1"/>
    </source>
</evidence>
<name>A1AL66_PELPD</name>
<dbReference type="GO" id="GO:0046872">
    <property type="term" value="F:metal ion binding"/>
    <property type="evidence" value="ECO:0007669"/>
    <property type="project" value="UniProtKB-UniRule"/>
</dbReference>
<dbReference type="SUPFAM" id="SSF63867">
    <property type="entry name" value="MoeA C-terminal domain-like"/>
    <property type="match status" value="1"/>
</dbReference>
<dbReference type="EC" id="2.10.1.1" evidence="11"/>
<dbReference type="OrthoDB" id="9804758at2"/>
<comment type="similarity">
    <text evidence="4 11">Belongs to the MoeA family.</text>
</comment>
<dbReference type="KEGG" id="ppd:Ppro_0454"/>
<dbReference type="GO" id="GO:0061599">
    <property type="term" value="F:molybdopterin molybdotransferase activity"/>
    <property type="evidence" value="ECO:0007669"/>
    <property type="project" value="UniProtKB-UniRule"/>
</dbReference>
<comment type="catalytic activity">
    <reaction evidence="10">
        <text>adenylyl-molybdopterin + molybdate = Mo-molybdopterin + AMP + H(+)</text>
        <dbReference type="Rhea" id="RHEA:35047"/>
        <dbReference type="ChEBI" id="CHEBI:15378"/>
        <dbReference type="ChEBI" id="CHEBI:36264"/>
        <dbReference type="ChEBI" id="CHEBI:62727"/>
        <dbReference type="ChEBI" id="CHEBI:71302"/>
        <dbReference type="ChEBI" id="CHEBI:456215"/>
        <dbReference type="EC" id="2.10.1.1"/>
    </reaction>
</comment>
<accession>A1AL66</accession>
<evidence type="ECO:0000313" key="14">
    <source>
        <dbReference type="Proteomes" id="UP000006732"/>
    </source>
</evidence>
<dbReference type="SUPFAM" id="SSF63882">
    <property type="entry name" value="MoeA N-terminal region -like"/>
    <property type="match status" value="1"/>
</dbReference>
<keyword evidence="8 11" id="KW-0460">Magnesium</keyword>
<evidence type="ECO:0000256" key="1">
    <source>
        <dbReference type="ARBA" id="ARBA00001946"/>
    </source>
</evidence>
<feature type="domain" description="MoaB/Mog" evidence="12">
    <location>
        <begin position="176"/>
        <end position="313"/>
    </location>
</feature>
<evidence type="ECO:0000256" key="3">
    <source>
        <dbReference type="ARBA" id="ARBA00005046"/>
    </source>
</evidence>
<evidence type="ECO:0000256" key="2">
    <source>
        <dbReference type="ARBA" id="ARBA00002901"/>
    </source>
</evidence>
<comment type="cofactor">
    <cofactor evidence="1 11">
        <name>Mg(2+)</name>
        <dbReference type="ChEBI" id="CHEBI:18420"/>
    </cofactor>
</comment>
<dbReference type="GO" id="GO:0006777">
    <property type="term" value="P:Mo-molybdopterin cofactor biosynthetic process"/>
    <property type="evidence" value="ECO:0007669"/>
    <property type="project" value="UniProtKB-UniRule"/>
</dbReference>
<dbReference type="InterPro" id="IPR038987">
    <property type="entry name" value="MoeA-like"/>
</dbReference>
<evidence type="ECO:0000256" key="4">
    <source>
        <dbReference type="ARBA" id="ARBA00010763"/>
    </source>
</evidence>
<dbReference type="HOGENOM" id="CLU_010186_7_0_7"/>
<dbReference type="PANTHER" id="PTHR10192">
    <property type="entry name" value="MOLYBDOPTERIN BIOSYNTHESIS PROTEIN"/>
    <property type="match status" value="1"/>
</dbReference>
<dbReference type="Gene3D" id="3.40.980.10">
    <property type="entry name" value="MoaB/Mog-like domain"/>
    <property type="match status" value="1"/>
</dbReference>
<dbReference type="InterPro" id="IPR001453">
    <property type="entry name" value="MoaB/Mog_dom"/>
</dbReference>
<dbReference type="InterPro" id="IPR036135">
    <property type="entry name" value="MoeA_linker/N_sf"/>
</dbReference>
<dbReference type="Pfam" id="PF00994">
    <property type="entry name" value="MoCF_biosynth"/>
    <property type="match status" value="1"/>
</dbReference>